<feature type="region of interest" description="Disordered" evidence="1">
    <location>
        <begin position="602"/>
        <end position="772"/>
    </location>
</feature>
<evidence type="ECO:0000259" key="2">
    <source>
        <dbReference type="Pfam" id="PF10264"/>
    </source>
</evidence>
<dbReference type="GO" id="GO:0006357">
    <property type="term" value="P:regulation of transcription by RNA polymerase II"/>
    <property type="evidence" value="ECO:0007669"/>
    <property type="project" value="InterPro"/>
</dbReference>
<feature type="compositionally biased region" description="Gly residues" evidence="1">
    <location>
        <begin position="612"/>
        <end position="624"/>
    </location>
</feature>
<organism evidence="3 4">
    <name type="scientific">Paramormyrops kingsleyae</name>
    <dbReference type="NCBI Taxonomy" id="1676925"/>
    <lineage>
        <taxon>Eukaryota</taxon>
        <taxon>Metazoa</taxon>
        <taxon>Chordata</taxon>
        <taxon>Craniata</taxon>
        <taxon>Vertebrata</taxon>
        <taxon>Euteleostomi</taxon>
        <taxon>Actinopterygii</taxon>
        <taxon>Neopterygii</taxon>
        <taxon>Teleostei</taxon>
        <taxon>Osteoglossocephala</taxon>
        <taxon>Osteoglossomorpha</taxon>
        <taxon>Osteoglossiformes</taxon>
        <taxon>Mormyridae</taxon>
        <taxon>Paramormyrops</taxon>
    </lineage>
</organism>
<dbReference type="PANTHER" id="PTHR22437">
    <property type="entry name" value="WINGED HELIX DOMAIN-CONTAINING PROTEIN"/>
    <property type="match status" value="1"/>
</dbReference>
<feature type="compositionally biased region" description="Low complexity" evidence="1">
    <location>
        <begin position="745"/>
        <end position="760"/>
    </location>
</feature>
<feature type="domain" description="Winged helix Storkhead-box1" evidence="2">
    <location>
        <begin position="118"/>
        <end position="196"/>
    </location>
</feature>
<feature type="compositionally biased region" description="Polar residues" evidence="1">
    <location>
        <begin position="656"/>
        <end position="667"/>
    </location>
</feature>
<dbReference type="PANTHER" id="PTHR22437:SF1">
    <property type="entry name" value="STORKHEAD-BOX PROTEIN 1"/>
    <property type="match status" value="1"/>
</dbReference>
<proteinExistence type="predicted"/>
<protein>
    <submittedName>
        <fullName evidence="3">Storkhead box 1</fullName>
    </submittedName>
</protein>
<feature type="compositionally biased region" description="Basic and acidic residues" evidence="1">
    <location>
        <begin position="700"/>
        <end position="710"/>
    </location>
</feature>
<feature type="compositionally biased region" description="Basic residues" evidence="1">
    <location>
        <begin position="444"/>
        <end position="457"/>
    </location>
</feature>
<evidence type="ECO:0000313" key="3">
    <source>
        <dbReference type="Ensembl" id="ENSPKIP00000027032.1"/>
    </source>
</evidence>
<evidence type="ECO:0000313" key="4">
    <source>
        <dbReference type="Proteomes" id="UP000261540"/>
    </source>
</evidence>
<reference evidence="3" key="1">
    <citation type="submission" date="2025-08" db="UniProtKB">
        <authorList>
            <consortium name="Ensembl"/>
        </authorList>
    </citation>
    <scope>IDENTIFICATION</scope>
</reference>
<dbReference type="InterPro" id="IPR040126">
    <property type="entry name" value="STOX1/2"/>
</dbReference>
<sequence>MSQPQRVVQLSAASLALVLGRSGQRAGGGVEAQGTHARSGQDIFEDFQAQNLRSFWNKRLVKAVAGVSFQGWLENLVLLVQGAADHVEVLREAWMRRALRSPTGFVIRAVGDLSPVQMSPITQSQFIPLSEVLCSVISDMNDAHVTVTQEALLSHMARAHPGMAIPGPDILHSALGSLIKDRKIYHTGEGYFIVTPQTYFITHQRCRPSEEDDLPSPPPITYLLSTESCMEAAAAAAHCGSCSCFSEHASKSLGPPSEPRASVKHRSTSTALDRQGSRTSTPAGSRVQEDKPGRRFGFSLFRRNPAKKDRAKKELAAFSGQFPPEEWPVRDEDDLNKLPRDLEHAIILRINPALTVHNLAKHTVLMKKLEERGEHKGTSTEGPQPQAAKASRSRRRGRSAGGKQGDAAVVVAVAAANERRMEPCGDGKDLDKKRIENPFQGREKAHKHGHRGQRRRDGKAQLPDRAIRVSHRSKSWDPCQTDPGRSSAVIEQPYEGLCSSPGGQCSPGYPDASTLRIEDKLKQSKTRSRTSLDGRLEDTKQGRTSDRRSVCGQTGEMDISVPQGPHTGRKLHHGPPEGDTCSSLYLNEGSVTDCSATSQMCTAHSQASHTALGGGSGAAPGRGFPGDAREDSRQGHCSGPNAGQSPETRGVGGARWTSQVWTISTEAPSLPPRGEASRTGLDDGPQGPPEPHNSLFAIKTHQDRPAEAGENHSSPGDSGVDSPRTQVSLTPSACDAQCLRRPDEPAAAGIPAGHAAKCAAAPPPGRTDAAHTRHECVSRTVVCHSEHTAS</sequence>
<reference evidence="3" key="2">
    <citation type="submission" date="2025-09" db="UniProtKB">
        <authorList>
            <consortium name="Ensembl"/>
        </authorList>
    </citation>
    <scope>IDENTIFICATION</scope>
</reference>
<dbReference type="GO" id="GO:0000977">
    <property type="term" value="F:RNA polymerase II transcription regulatory region sequence-specific DNA binding"/>
    <property type="evidence" value="ECO:0007669"/>
    <property type="project" value="TreeGrafter"/>
</dbReference>
<evidence type="ECO:0000256" key="1">
    <source>
        <dbReference type="SAM" id="MobiDB-lite"/>
    </source>
</evidence>
<dbReference type="GO" id="GO:0005634">
    <property type="term" value="C:nucleus"/>
    <property type="evidence" value="ECO:0007669"/>
    <property type="project" value="TreeGrafter"/>
</dbReference>
<dbReference type="OrthoDB" id="10020110at2759"/>
<name>A0A3B3S8F1_9TELE</name>
<dbReference type="Pfam" id="PF10264">
    <property type="entry name" value="WHD_Storkhead"/>
    <property type="match status" value="1"/>
</dbReference>
<dbReference type="AlphaFoldDB" id="A0A3B3S8F1"/>
<feature type="compositionally biased region" description="Polar residues" evidence="1">
    <location>
        <begin position="268"/>
        <end position="283"/>
    </location>
</feature>
<dbReference type="Proteomes" id="UP000261540">
    <property type="component" value="Unplaced"/>
</dbReference>
<keyword evidence="4" id="KW-1185">Reference proteome</keyword>
<accession>A0A3B3S8F1</accession>
<dbReference type="GeneTree" id="ENSGT00520000055589"/>
<feature type="region of interest" description="Disordered" evidence="1">
    <location>
        <begin position="250"/>
        <end position="304"/>
    </location>
</feature>
<dbReference type="RefSeq" id="XP_023678310.1">
    <property type="nucleotide sequence ID" value="XM_023822542.2"/>
</dbReference>
<dbReference type="KEGG" id="pki:111849563"/>
<dbReference type="Ensembl" id="ENSPKIT00000007795.1">
    <property type="protein sequence ID" value="ENSPKIP00000027032.1"/>
    <property type="gene ID" value="ENSPKIG00000009267.1"/>
</dbReference>
<dbReference type="InterPro" id="IPR019391">
    <property type="entry name" value="Storkhead-box_WHD"/>
</dbReference>
<feature type="compositionally biased region" description="Basic and acidic residues" evidence="1">
    <location>
        <begin position="530"/>
        <end position="549"/>
    </location>
</feature>
<dbReference type="GO" id="GO:0005737">
    <property type="term" value="C:cytoplasm"/>
    <property type="evidence" value="ECO:0007669"/>
    <property type="project" value="TreeGrafter"/>
</dbReference>
<feature type="region of interest" description="Disordered" evidence="1">
    <location>
        <begin position="438"/>
        <end position="584"/>
    </location>
</feature>
<dbReference type="GeneID" id="111849563"/>
<dbReference type="CTD" id="219736"/>
<dbReference type="STRING" id="1676925.ENSPKIP00000027032"/>
<feature type="region of interest" description="Disordered" evidence="1">
    <location>
        <begin position="373"/>
        <end position="406"/>
    </location>
</feature>